<dbReference type="SUPFAM" id="SSF100920">
    <property type="entry name" value="Heat shock protein 70kD (HSP70), peptide-binding domain"/>
    <property type="match status" value="1"/>
</dbReference>
<reference evidence="9 10" key="1">
    <citation type="journal article" date="2007" name="Genome Res.">
        <title>Genome characteristics of facultatively symbiotic Frankia sp. strains reflect host range and host plant biogeography.</title>
        <authorList>
            <person name="Normand P."/>
            <person name="Lapierre P."/>
            <person name="Tisa L.S."/>
            <person name="Gogarten J.P."/>
            <person name="Alloisio N."/>
            <person name="Bagnarol E."/>
            <person name="Bassi C.A."/>
            <person name="Berry A.M."/>
            <person name="Bickhart D.M."/>
            <person name="Choisne N."/>
            <person name="Couloux A."/>
            <person name="Cournoyer B."/>
            <person name="Cruveiller S."/>
            <person name="Daubin V."/>
            <person name="Demange N."/>
            <person name="Francino M.P."/>
            <person name="Goltsman E."/>
            <person name="Huang Y."/>
            <person name="Kopp O.R."/>
            <person name="Labarre L."/>
            <person name="Lapidus A."/>
            <person name="Lavire C."/>
            <person name="Marechal J."/>
            <person name="Martinez M."/>
            <person name="Mastronunzio J.E."/>
            <person name="Mullin B.C."/>
            <person name="Niemann J."/>
            <person name="Pujic P."/>
            <person name="Rawnsley T."/>
            <person name="Rouy Z."/>
            <person name="Schenowitz C."/>
            <person name="Sellstedt A."/>
            <person name="Tavares F."/>
            <person name="Tomkins J.P."/>
            <person name="Vallenet D."/>
            <person name="Valverde C."/>
            <person name="Wall L.G."/>
            <person name="Wang Y."/>
            <person name="Medigue C."/>
            <person name="Benson D.R."/>
        </authorList>
    </citation>
    <scope>NUCLEOTIDE SEQUENCE [LARGE SCALE GENOMIC DNA]</scope>
    <source>
        <strain evidence="10">DSM 45986 / CECT 9034 / ACN14a</strain>
    </source>
</reference>
<dbReference type="InterPro" id="IPR043129">
    <property type="entry name" value="ATPase_NBD"/>
</dbReference>
<dbReference type="SUPFAM" id="SSF53067">
    <property type="entry name" value="Actin-like ATPase domain"/>
    <property type="match status" value="2"/>
</dbReference>
<dbReference type="NCBIfam" id="NF001413">
    <property type="entry name" value="PRK00290.1"/>
    <property type="match status" value="1"/>
</dbReference>
<dbReference type="FunFam" id="3.90.640.10:FF:000003">
    <property type="entry name" value="Molecular chaperone DnaK"/>
    <property type="match status" value="1"/>
</dbReference>
<comment type="similarity">
    <text evidence="1 7">Belongs to the heat shock protein 70 family.</text>
</comment>
<evidence type="ECO:0000313" key="10">
    <source>
        <dbReference type="Proteomes" id="UP000000657"/>
    </source>
</evidence>
<proteinExistence type="inferred from homology"/>
<name>Q0RMJ9_FRAAA</name>
<keyword evidence="4 7" id="KW-0067">ATP-binding</keyword>
<protein>
    <submittedName>
        <fullName evidence="9">Chaperone Hsp70 in DNA biosynthesis/cell division</fullName>
    </submittedName>
</protein>
<sequence>MGELARRQAVLNPKGTITAVKRFIGRRYSEVTSELKTVTYDITAGKEDAVRIVVRGREYAPEEISAMVLRKLADDAAKFLGEKVTEAVITVPAYFNDAQRQSTKDAGRIAGLDVLRIINEPTAAALAYGMDKRSHETVLVFDLGGGTFDVSVLDVGDGIVEVRATAGDTHLGGNDWDRRLVDFLADEFRNQTGIDLRNDPQALQRLFEAAEKAKVELSTVSQTQINLPFITADANGPRHLNTTITRSQFEKITADLLERCLPPLRQAMADAKVSEQDLDEVILVGGATRMPAVQALVRRLTAGKEPNMTVNPDEVVAVGAAIQAAVIKGEVSDVLLLDVTPLSLGVETLGGVSTKVIDRNTTIPARRSETFSTAEDNQSAVDIVVLQGEREMAADNRTLGRFRLEGIRPAPRGQAQVDVTYDIDANGILNVTAKDKGTGAEQQITISDNTNLPQDEIQRMVADAERNRAEDARLRENADARNQLDTIVYQVEQRLTELGDQVPVHEKARAEQLIADARRALEEHADVDRVRPIINDLQQVLYGLPAVAQREAAPTASGGAGAGAGAGGGGAGAGGPGETSAGGDDVIDADFTTHDDG</sequence>
<dbReference type="GO" id="GO:0140662">
    <property type="term" value="F:ATP-dependent protein folding chaperone"/>
    <property type="evidence" value="ECO:0007669"/>
    <property type="project" value="InterPro"/>
</dbReference>
<dbReference type="InterPro" id="IPR012725">
    <property type="entry name" value="Chaperone_DnaK"/>
</dbReference>
<evidence type="ECO:0000313" key="9">
    <source>
        <dbReference type="EMBL" id="CAJ61252.1"/>
    </source>
</evidence>
<evidence type="ECO:0000256" key="4">
    <source>
        <dbReference type="ARBA" id="ARBA00022840"/>
    </source>
</evidence>
<evidence type="ECO:0000256" key="6">
    <source>
        <dbReference type="ARBA" id="ARBA00023186"/>
    </source>
</evidence>
<evidence type="ECO:0000256" key="8">
    <source>
        <dbReference type="SAM" id="MobiDB-lite"/>
    </source>
</evidence>
<dbReference type="Pfam" id="PF00012">
    <property type="entry name" value="HSP70"/>
    <property type="match status" value="1"/>
</dbReference>
<dbReference type="HOGENOM" id="CLU_005965_2_4_11"/>
<dbReference type="GO" id="GO:0005524">
    <property type="term" value="F:ATP binding"/>
    <property type="evidence" value="ECO:0007669"/>
    <property type="project" value="UniProtKB-KW"/>
</dbReference>
<dbReference type="InterPro" id="IPR013126">
    <property type="entry name" value="Hsp_70_fam"/>
</dbReference>
<dbReference type="EMBL" id="CT573213">
    <property type="protein sequence ID" value="CAJ61252.1"/>
    <property type="molecule type" value="Genomic_DNA"/>
</dbReference>
<dbReference type="InterPro" id="IPR029047">
    <property type="entry name" value="HSP70_peptide-bd_sf"/>
</dbReference>
<feature type="region of interest" description="Disordered" evidence="8">
    <location>
        <begin position="555"/>
        <end position="597"/>
    </location>
</feature>
<dbReference type="KEGG" id="fal:FRAAL2605"/>
<dbReference type="PROSITE" id="PS00329">
    <property type="entry name" value="HSP70_2"/>
    <property type="match status" value="1"/>
</dbReference>
<dbReference type="PANTHER" id="PTHR19375">
    <property type="entry name" value="HEAT SHOCK PROTEIN 70KDA"/>
    <property type="match status" value="1"/>
</dbReference>
<keyword evidence="3 7" id="KW-0547">Nucleotide-binding</keyword>
<keyword evidence="5" id="KW-0346">Stress response</keyword>
<dbReference type="NCBIfam" id="TIGR02350">
    <property type="entry name" value="prok_dnaK"/>
    <property type="match status" value="1"/>
</dbReference>
<evidence type="ECO:0000256" key="7">
    <source>
        <dbReference type="RuleBase" id="RU003322"/>
    </source>
</evidence>
<dbReference type="InterPro" id="IPR029048">
    <property type="entry name" value="HSP70_C_sf"/>
</dbReference>
<gene>
    <name evidence="9" type="primary">dnaK</name>
    <name evidence="9" type="ordered locus">FRAAL2605</name>
</gene>
<keyword evidence="10" id="KW-1185">Reference proteome</keyword>
<evidence type="ECO:0000256" key="2">
    <source>
        <dbReference type="ARBA" id="ARBA00022553"/>
    </source>
</evidence>
<dbReference type="FunFam" id="1.20.1270.10:FF:000001">
    <property type="entry name" value="Molecular chaperone DnaK"/>
    <property type="match status" value="1"/>
</dbReference>
<feature type="compositionally biased region" description="Gly residues" evidence="8">
    <location>
        <begin position="558"/>
        <end position="577"/>
    </location>
</feature>
<dbReference type="Gene3D" id="1.20.1270.10">
    <property type="match status" value="1"/>
</dbReference>
<dbReference type="InterPro" id="IPR018181">
    <property type="entry name" value="Heat_shock_70_CS"/>
</dbReference>
<dbReference type="eggNOG" id="COG0443">
    <property type="taxonomic scope" value="Bacteria"/>
</dbReference>
<dbReference type="Proteomes" id="UP000000657">
    <property type="component" value="Chromosome"/>
</dbReference>
<dbReference type="PRINTS" id="PR00301">
    <property type="entry name" value="HEATSHOCK70"/>
</dbReference>
<dbReference type="CDD" id="cd10234">
    <property type="entry name" value="ASKHA_NBD_HSP70_DnaK-like"/>
    <property type="match status" value="1"/>
</dbReference>
<organism evidence="9 10">
    <name type="scientific">Frankia alni (strain DSM 45986 / CECT 9034 / ACN14a)</name>
    <dbReference type="NCBI Taxonomy" id="326424"/>
    <lineage>
        <taxon>Bacteria</taxon>
        <taxon>Bacillati</taxon>
        <taxon>Actinomycetota</taxon>
        <taxon>Actinomycetes</taxon>
        <taxon>Frankiales</taxon>
        <taxon>Frankiaceae</taxon>
        <taxon>Frankia</taxon>
    </lineage>
</organism>
<dbReference type="Gene3D" id="3.30.420.40">
    <property type="match status" value="2"/>
</dbReference>
<accession>Q0RMJ9</accession>
<dbReference type="GO" id="GO:0051301">
    <property type="term" value="P:cell division"/>
    <property type="evidence" value="ECO:0007669"/>
    <property type="project" value="UniProtKB-KW"/>
</dbReference>
<dbReference type="STRING" id="326424.FRAAL2605"/>
<dbReference type="FunFam" id="2.60.34.10:FF:000014">
    <property type="entry name" value="Chaperone protein DnaK HSP70"/>
    <property type="match status" value="1"/>
</dbReference>
<keyword evidence="2" id="KW-0597">Phosphoprotein</keyword>
<evidence type="ECO:0000256" key="5">
    <source>
        <dbReference type="ARBA" id="ARBA00023016"/>
    </source>
</evidence>
<dbReference type="Gene3D" id="2.60.34.10">
    <property type="entry name" value="Substrate Binding Domain Of DNAk, Chain A, domain 1"/>
    <property type="match status" value="1"/>
</dbReference>
<dbReference type="GO" id="GO:0051082">
    <property type="term" value="F:unfolded protein binding"/>
    <property type="evidence" value="ECO:0007669"/>
    <property type="project" value="InterPro"/>
</dbReference>
<evidence type="ECO:0000256" key="1">
    <source>
        <dbReference type="ARBA" id="ARBA00007381"/>
    </source>
</evidence>
<dbReference type="PROSITE" id="PS01036">
    <property type="entry name" value="HSP70_3"/>
    <property type="match status" value="1"/>
</dbReference>
<evidence type="ECO:0000256" key="3">
    <source>
        <dbReference type="ARBA" id="ARBA00022741"/>
    </source>
</evidence>
<keyword evidence="6" id="KW-0143">Chaperone</keyword>
<dbReference type="Gene3D" id="3.90.640.10">
    <property type="entry name" value="Actin, Chain A, domain 4"/>
    <property type="match status" value="1"/>
</dbReference>
<dbReference type="AlphaFoldDB" id="Q0RMJ9"/>